<feature type="transmembrane region" description="Helical" evidence="1">
    <location>
        <begin position="343"/>
        <end position="361"/>
    </location>
</feature>
<evidence type="ECO:0000256" key="1">
    <source>
        <dbReference type="SAM" id="Phobius"/>
    </source>
</evidence>
<reference evidence="2 3" key="1">
    <citation type="submission" date="2020-07" db="EMBL/GenBank/DDBJ databases">
        <authorList>
            <person name="Feng X."/>
        </authorList>
    </citation>
    <scope>NUCLEOTIDE SEQUENCE [LARGE SCALE GENOMIC DNA]</scope>
    <source>
        <strain evidence="2 3">JCM31066</strain>
    </source>
</reference>
<feature type="transmembrane region" description="Helical" evidence="1">
    <location>
        <begin position="7"/>
        <end position="25"/>
    </location>
</feature>
<sequence>MEERKKLLLFVLVGMAAFQLGYFSFADAAVVSWFSHAGYWVIAVTFAAFLWLVYRGYRTCWPQVRAYLGSRAGRLGVLVAVLGTVVLFRSEPWEFKTIMDEHVLAATAMGMHETREVDAATRIMSINAVPTRLRGFVDKRPILQPFLVATVHDLTGFRPLNGVYLNVVLTPFMLFLLYLLAERIGGVGAAVGAVALFCSTPLLGYICGGGGLQPLNLFFILLTCLLGGLYLKAPDHWRLGALVLSAILLAQCRYESVLFIVPVGLIIFWSWWQMRRLLVPWTLILCPLLLVPALWQHRVFRLAGHMWEMEKGMEPFGLQYIYDNFGRAVGFFFDFGYRTPNSWLLVALGAVALLLFAVSGLRRWREFPELPALTQAGVFFVPGFLLLFILLLGYGWEFDNPIIQRLSLPLHIPLAVAGAYLVFGYLKGRTLHRIATVVLVVYFLGYVFPATSQRLYGRGYQASHDFRLADKFMRQHEGERMLVVADNSLFFSLYGVDVLGTDMANARKKAIKFFLQQPNSPPIYYYRRLVYDPMIKEFKPSSAGSLDDDFVTEQVWEEPYSEFRKVAFVRVLDVKNVEPDNTEYKDLTEFIKLWGRNLP</sequence>
<evidence type="ECO:0000313" key="2">
    <source>
        <dbReference type="EMBL" id="MBC2595121.1"/>
    </source>
</evidence>
<organism evidence="2 3">
    <name type="scientific">Ruficoccus amylovorans</name>
    <dbReference type="NCBI Taxonomy" id="1804625"/>
    <lineage>
        <taxon>Bacteria</taxon>
        <taxon>Pseudomonadati</taxon>
        <taxon>Verrucomicrobiota</taxon>
        <taxon>Opitutia</taxon>
        <taxon>Puniceicoccales</taxon>
        <taxon>Cerasicoccaceae</taxon>
        <taxon>Ruficoccus</taxon>
    </lineage>
</organism>
<proteinExistence type="predicted"/>
<feature type="transmembrane region" description="Helical" evidence="1">
    <location>
        <begin position="373"/>
        <end position="396"/>
    </location>
</feature>
<comment type="caution">
    <text evidence="2">The sequence shown here is derived from an EMBL/GenBank/DDBJ whole genome shotgun (WGS) entry which is preliminary data.</text>
</comment>
<name>A0A842HIV3_9BACT</name>
<keyword evidence="1" id="KW-0812">Transmembrane</keyword>
<protein>
    <submittedName>
        <fullName evidence="2">Glycosyltransferase family 39 protein</fullName>
    </submittedName>
</protein>
<feature type="transmembrane region" description="Helical" evidence="1">
    <location>
        <begin position="187"/>
        <end position="206"/>
    </location>
</feature>
<feature type="transmembrane region" description="Helical" evidence="1">
    <location>
        <begin position="278"/>
        <end position="295"/>
    </location>
</feature>
<dbReference type="RefSeq" id="WP_185676084.1">
    <property type="nucleotide sequence ID" value="NZ_JACHVB010000035.1"/>
</dbReference>
<keyword evidence="3" id="KW-1185">Reference proteome</keyword>
<feature type="transmembrane region" description="Helical" evidence="1">
    <location>
        <begin position="430"/>
        <end position="448"/>
    </location>
</feature>
<evidence type="ECO:0000313" key="3">
    <source>
        <dbReference type="Proteomes" id="UP000546464"/>
    </source>
</evidence>
<keyword evidence="1" id="KW-1133">Transmembrane helix</keyword>
<feature type="transmembrane region" description="Helical" evidence="1">
    <location>
        <begin position="37"/>
        <end position="54"/>
    </location>
</feature>
<dbReference type="Proteomes" id="UP000546464">
    <property type="component" value="Unassembled WGS sequence"/>
</dbReference>
<feature type="transmembrane region" description="Helical" evidence="1">
    <location>
        <begin position="163"/>
        <end position="180"/>
    </location>
</feature>
<dbReference type="AlphaFoldDB" id="A0A842HIV3"/>
<feature type="transmembrane region" description="Helical" evidence="1">
    <location>
        <begin position="212"/>
        <end position="231"/>
    </location>
</feature>
<keyword evidence="2" id="KW-0808">Transferase</keyword>
<dbReference type="GO" id="GO:0016740">
    <property type="term" value="F:transferase activity"/>
    <property type="evidence" value="ECO:0007669"/>
    <property type="project" value="UniProtKB-KW"/>
</dbReference>
<dbReference type="EMBL" id="JACHVB010000035">
    <property type="protein sequence ID" value="MBC2595121.1"/>
    <property type="molecule type" value="Genomic_DNA"/>
</dbReference>
<feature type="transmembrane region" description="Helical" evidence="1">
    <location>
        <begin position="252"/>
        <end position="272"/>
    </location>
</feature>
<gene>
    <name evidence="2" type="ORF">H5P28_12710</name>
</gene>
<feature type="transmembrane region" description="Helical" evidence="1">
    <location>
        <begin position="402"/>
        <end position="423"/>
    </location>
</feature>
<accession>A0A842HIV3</accession>
<keyword evidence="1" id="KW-0472">Membrane</keyword>